<dbReference type="InterPro" id="IPR052189">
    <property type="entry name" value="L-asp_N-monooxygenase_NS-form"/>
</dbReference>
<keyword evidence="3" id="KW-1185">Reference proteome</keyword>
<gene>
    <name evidence="2" type="ORF">J3R73_001142</name>
</gene>
<dbReference type="InterPro" id="IPR038732">
    <property type="entry name" value="HpyO/CreE_NAD-binding"/>
</dbReference>
<dbReference type="PANTHER" id="PTHR40254:SF1">
    <property type="entry name" value="BLR0577 PROTEIN"/>
    <property type="match status" value="1"/>
</dbReference>
<comment type="caution">
    <text evidence="2">The sequence shown here is derived from an EMBL/GenBank/DDBJ whole genome shotgun (WGS) entry which is preliminary data.</text>
</comment>
<dbReference type="EMBL" id="JAUSVK010000001">
    <property type="protein sequence ID" value="MDQ0391350.1"/>
    <property type="molecule type" value="Genomic_DNA"/>
</dbReference>
<dbReference type="InterPro" id="IPR036188">
    <property type="entry name" value="FAD/NAD-bd_sf"/>
</dbReference>
<dbReference type="Proteomes" id="UP001237448">
    <property type="component" value="Unassembled WGS sequence"/>
</dbReference>
<evidence type="ECO:0000259" key="1">
    <source>
        <dbReference type="Pfam" id="PF13454"/>
    </source>
</evidence>
<evidence type="ECO:0000313" key="3">
    <source>
        <dbReference type="Proteomes" id="UP001237448"/>
    </source>
</evidence>
<feature type="domain" description="FAD-dependent urate hydroxylase HpyO/Asp monooxygenase CreE-like FAD/NAD(P)-binding" evidence="1">
    <location>
        <begin position="15"/>
        <end position="171"/>
    </location>
</feature>
<dbReference type="Pfam" id="PF13454">
    <property type="entry name" value="NAD_binding_9"/>
    <property type="match status" value="1"/>
</dbReference>
<dbReference type="PRINTS" id="PR00368">
    <property type="entry name" value="FADPNR"/>
</dbReference>
<evidence type="ECO:0000313" key="2">
    <source>
        <dbReference type="EMBL" id="MDQ0391350.1"/>
    </source>
</evidence>
<dbReference type="PANTHER" id="PTHR40254">
    <property type="entry name" value="BLR0577 PROTEIN"/>
    <property type="match status" value="1"/>
</dbReference>
<organism evidence="2 3">
    <name type="scientific">Labrys monachus</name>
    <dbReference type="NCBI Taxonomy" id="217067"/>
    <lineage>
        <taxon>Bacteria</taxon>
        <taxon>Pseudomonadati</taxon>
        <taxon>Pseudomonadota</taxon>
        <taxon>Alphaproteobacteria</taxon>
        <taxon>Hyphomicrobiales</taxon>
        <taxon>Xanthobacteraceae</taxon>
        <taxon>Labrys</taxon>
    </lineage>
</organism>
<reference evidence="2 3" key="1">
    <citation type="submission" date="2023-07" db="EMBL/GenBank/DDBJ databases">
        <title>Genomic Encyclopedia of Type Strains, Phase IV (KMG-IV): sequencing the most valuable type-strain genomes for metagenomic binning, comparative biology and taxonomic classification.</title>
        <authorList>
            <person name="Goeker M."/>
        </authorList>
    </citation>
    <scope>NUCLEOTIDE SEQUENCE [LARGE SCALE GENOMIC DNA]</scope>
    <source>
        <strain evidence="2 3">DSM 5896</strain>
    </source>
</reference>
<protein>
    <submittedName>
        <fullName evidence="2">NAD(P)/FAD-binding protein YdhS</fullName>
    </submittedName>
</protein>
<proteinExistence type="predicted"/>
<name>A0ABU0FBD0_9HYPH</name>
<accession>A0ABU0FBD0</accession>
<dbReference type="Gene3D" id="3.50.50.60">
    <property type="entry name" value="FAD/NAD(P)-binding domain"/>
    <property type="match status" value="1"/>
</dbReference>
<dbReference type="RefSeq" id="WP_307423526.1">
    <property type="nucleotide sequence ID" value="NZ_JAUSVK010000001.1"/>
</dbReference>
<dbReference type="SUPFAM" id="SSF51905">
    <property type="entry name" value="FAD/NAD(P)-binding domain"/>
    <property type="match status" value="1"/>
</dbReference>
<sequence length="477" mass="50859">MPDSAALPSRQAPIVIVGGGLSGALLAARLLEAPGRRDVLVVDDAGPPGRGLAYSGRSRLHLVNANAGRMSADPADAAHFTRWLERFVRKGGWPEAPEGPASDLFAPRSVYGLYIQEVLAEAVTANARHGRRFEWVRARAADIEEKRDGLRVRLSDGSALAASVAVLATGIFSRSRATDGARSSRRLLDPWAMDAGDVPGPEARIAIIGAGLTMVDAVVSLQSAGYRGAIDVVSRHGLRPHPRRLPPDWIDFLAGRPHLATARALTRAVRAECEAAMAAGEDWQGPLDTVRAHVGRLWGGASDRERRRFLRHVRPFWESHHHRSPPAAGSIVDGLAQAGRLHHLAGEVRAIDVLGKRPALTIRLRGTADTSIRVYDAVVVSSGVDYDWRQVGQALPQNLLRGGTVRPGPLGLGIDATADYRVVGRGGVASDRLFALGPPLRGLWWESTAVADIARQACELAAALAATASALASEDRA</sequence>